<dbReference type="InterPro" id="IPR013520">
    <property type="entry name" value="Ribonucl_H"/>
</dbReference>
<name>U2NQL0_9BACT</name>
<dbReference type="Gene3D" id="3.30.420.10">
    <property type="entry name" value="Ribonuclease H-like superfamily/Ribonuclease H"/>
    <property type="match status" value="1"/>
</dbReference>
<sequence length="405" mass="45936">MDILIGLFIMLMVVVLIFKAASKKTKESQTQQTVQLQFNCKRCSPNNDLVRIDSEGDYYVALLKNSKLNKTLTIKEQFIFELEKSVETTFEEWMAEEIALDAQQPSRIKDITPVNFIAIDFETATADRMACQIGITIVEEGVIKDTVVKLIQPPGNNYDSNTIAIHHITPNNTADAPTFDKVWTEISHYFVDSTIVAHNAAFDEDVLRRNLDFYKISSENIKPFECTYRIFNLSLEDLCDAFLMNIEGHHDAGFDSKCCAQFYLNYLNGISPGLVTPSKSKQKRTKNNLAITEDLSGRKISSETLKPLEAQDVENPNTPFFQQKIVITGTFDAFPHRDDLGIVLQKYGADINISISRKTNIVIIGEDAGLKKLEKIEMLQEQGYDIKTYSEDELLAEFDKFNISY</sequence>
<dbReference type="EMBL" id="AWEY01000007">
    <property type="protein sequence ID" value="ERK40335.1"/>
    <property type="molecule type" value="Genomic_DNA"/>
</dbReference>
<dbReference type="PATRIC" id="fig|1115809.3.peg.257"/>
<keyword evidence="2" id="KW-0540">Nuclease</keyword>
<keyword evidence="3" id="KW-1185">Reference proteome</keyword>
<keyword evidence="2" id="KW-0378">Hydrolase</keyword>
<dbReference type="PANTHER" id="PTHR30231">
    <property type="entry name" value="DNA POLYMERASE III SUBUNIT EPSILON"/>
    <property type="match status" value="1"/>
</dbReference>
<dbReference type="Pfam" id="PF00533">
    <property type="entry name" value="BRCT"/>
    <property type="match status" value="1"/>
</dbReference>
<keyword evidence="2" id="KW-0269">Exonuclease</keyword>
<dbReference type="SMART" id="SM00292">
    <property type="entry name" value="BRCT"/>
    <property type="match status" value="1"/>
</dbReference>
<reference evidence="2 3" key="1">
    <citation type="submission" date="2013-08" db="EMBL/GenBank/DDBJ databases">
        <authorList>
            <person name="Durkin A.S."/>
            <person name="Haft D.R."/>
            <person name="McCorrison J."/>
            <person name="Torralba M."/>
            <person name="Gillis M."/>
            <person name="Haft D.H."/>
            <person name="Methe B."/>
            <person name="Sutton G."/>
            <person name="Nelson K.E."/>
        </authorList>
    </citation>
    <scope>NUCLEOTIDE SEQUENCE [LARGE SCALE GENOMIC DNA]</scope>
    <source>
        <strain evidence="2 3">F0067</strain>
    </source>
</reference>
<dbReference type="PANTHER" id="PTHR30231:SF42">
    <property type="entry name" value="EXONUCLEASE"/>
    <property type="match status" value="1"/>
</dbReference>
<gene>
    <name evidence="2" type="ORF">HMPREF9135_0437</name>
</gene>
<dbReference type="SUPFAM" id="SSF52113">
    <property type="entry name" value="BRCT domain"/>
    <property type="match status" value="1"/>
</dbReference>
<dbReference type="GO" id="GO:0003676">
    <property type="term" value="F:nucleic acid binding"/>
    <property type="evidence" value="ECO:0007669"/>
    <property type="project" value="InterPro"/>
</dbReference>
<dbReference type="CDD" id="cd17748">
    <property type="entry name" value="BRCT_DNA_ligase_like"/>
    <property type="match status" value="1"/>
</dbReference>
<dbReference type="GO" id="GO:0006259">
    <property type="term" value="P:DNA metabolic process"/>
    <property type="evidence" value="ECO:0007669"/>
    <property type="project" value="UniProtKB-ARBA"/>
</dbReference>
<feature type="domain" description="BRCT" evidence="1">
    <location>
        <begin position="315"/>
        <end position="395"/>
    </location>
</feature>
<dbReference type="Gene3D" id="3.40.50.10190">
    <property type="entry name" value="BRCT domain"/>
    <property type="match status" value="1"/>
</dbReference>
<evidence type="ECO:0000313" key="2">
    <source>
        <dbReference type="EMBL" id="ERK40335.1"/>
    </source>
</evidence>
<dbReference type="Proteomes" id="UP000016648">
    <property type="component" value="Unassembled WGS sequence"/>
</dbReference>
<dbReference type="InterPro" id="IPR036397">
    <property type="entry name" value="RNaseH_sf"/>
</dbReference>
<dbReference type="SMART" id="SM00479">
    <property type="entry name" value="EXOIII"/>
    <property type="match status" value="1"/>
</dbReference>
<dbReference type="InterPro" id="IPR036420">
    <property type="entry name" value="BRCT_dom_sf"/>
</dbReference>
<protein>
    <submittedName>
        <fullName evidence="2">Exonuclease</fullName>
    </submittedName>
</protein>
<dbReference type="GO" id="GO:0008408">
    <property type="term" value="F:3'-5' exonuclease activity"/>
    <property type="evidence" value="ECO:0007669"/>
    <property type="project" value="TreeGrafter"/>
</dbReference>
<evidence type="ECO:0000259" key="1">
    <source>
        <dbReference type="PROSITE" id="PS50172"/>
    </source>
</evidence>
<dbReference type="Pfam" id="PF00929">
    <property type="entry name" value="RNase_T"/>
    <property type="match status" value="1"/>
</dbReference>
<dbReference type="AlphaFoldDB" id="U2NQL0"/>
<dbReference type="InterPro" id="IPR001357">
    <property type="entry name" value="BRCT_dom"/>
</dbReference>
<proteinExistence type="predicted"/>
<dbReference type="RefSeq" id="WP_021588833.1">
    <property type="nucleotide sequence ID" value="NZ_AWEY01000007.1"/>
</dbReference>
<dbReference type="GO" id="GO:0005829">
    <property type="term" value="C:cytosol"/>
    <property type="evidence" value="ECO:0007669"/>
    <property type="project" value="TreeGrafter"/>
</dbReference>
<evidence type="ECO:0000313" key="3">
    <source>
        <dbReference type="Proteomes" id="UP000016648"/>
    </source>
</evidence>
<dbReference type="PROSITE" id="PS50172">
    <property type="entry name" value="BRCT"/>
    <property type="match status" value="1"/>
</dbReference>
<organism evidence="2 3">
    <name type="scientific">Segatella baroniae F0067</name>
    <dbReference type="NCBI Taxonomy" id="1115809"/>
    <lineage>
        <taxon>Bacteria</taxon>
        <taxon>Pseudomonadati</taxon>
        <taxon>Bacteroidota</taxon>
        <taxon>Bacteroidia</taxon>
        <taxon>Bacteroidales</taxon>
        <taxon>Prevotellaceae</taxon>
        <taxon>Segatella</taxon>
    </lineage>
</organism>
<comment type="caution">
    <text evidence="2">The sequence shown here is derived from an EMBL/GenBank/DDBJ whole genome shotgun (WGS) entry which is preliminary data.</text>
</comment>
<accession>U2NQL0</accession>
<dbReference type="SUPFAM" id="SSF53098">
    <property type="entry name" value="Ribonuclease H-like"/>
    <property type="match status" value="1"/>
</dbReference>
<dbReference type="InterPro" id="IPR012337">
    <property type="entry name" value="RNaseH-like_sf"/>
</dbReference>